<dbReference type="PROSITE" id="PS50021">
    <property type="entry name" value="CH"/>
    <property type="match status" value="1"/>
</dbReference>
<dbReference type="Pfam" id="PF00307">
    <property type="entry name" value="CH"/>
    <property type="match status" value="1"/>
</dbReference>
<feature type="region of interest" description="Disordered" evidence="6">
    <location>
        <begin position="175"/>
        <end position="196"/>
    </location>
</feature>
<evidence type="ECO:0000256" key="3">
    <source>
        <dbReference type="ARBA" id="ARBA00022860"/>
    </source>
</evidence>
<dbReference type="Gene3D" id="1.10.418.10">
    <property type="entry name" value="Calponin-like domain"/>
    <property type="match status" value="1"/>
</dbReference>
<evidence type="ECO:0000256" key="2">
    <source>
        <dbReference type="ARBA" id="ARBA00022737"/>
    </source>
</evidence>
<evidence type="ECO:0000256" key="4">
    <source>
        <dbReference type="ARBA" id="ARBA00023203"/>
    </source>
</evidence>
<accession>A0A8H7SP32</accession>
<dbReference type="AlphaFoldDB" id="A0A8H7SP32"/>
<dbReference type="Proteomes" id="UP000613177">
    <property type="component" value="Unassembled WGS sequence"/>
</dbReference>
<dbReference type="GO" id="GO:0031032">
    <property type="term" value="P:actomyosin structure organization"/>
    <property type="evidence" value="ECO:0007669"/>
    <property type="project" value="InterPro"/>
</dbReference>
<comment type="caution">
    <text evidence="8">The sequence shown here is derived from an EMBL/GenBank/DDBJ whole genome shotgun (WGS) entry which is preliminary data.</text>
</comment>
<dbReference type="InterPro" id="IPR050606">
    <property type="entry name" value="Calponin-like"/>
</dbReference>
<dbReference type="PROSITE" id="PS51122">
    <property type="entry name" value="CALPONIN_2"/>
    <property type="match status" value="1"/>
</dbReference>
<evidence type="ECO:0000256" key="1">
    <source>
        <dbReference type="ARBA" id="ARBA00009631"/>
    </source>
</evidence>
<dbReference type="GO" id="GO:0015629">
    <property type="term" value="C:actin cytoskeleton"/>
    <property type="evidence" value="ECO:0007669"/>
    <property type="project" value="TreeGrafter"/>
</dbReference>
<protein>
    <recommendedName>
        <fullName evidence="7">Calponin-homology (CH) domain-containing protein</fullName>
    </recommendedName>
</protein>
<evidence type="ECO:0000256" key="5">
    <source>
        <dbReference type="ARBA" id="ARBA00025109"/>
    </source>
</evidence>
<evidence type="ECO:0000313" key="9">
    <source>
        <dbReference type="Proteomes" id="UP000613177"/>
    </source>
</evidence>
<reference evidence="8" key="1">
    <citation type="submission" date="2021-01" db="EMBL/GenBank/DDBJ databases">
        <title>Metabolic potential, ecology and presence of endohyphal bacteria is reflected in genomic diversity of Mucoromycotina.</title>
        <authorList>
            <person name="Muszewska A."/>
            <person name="Okrasinska A."/>
            <person name="Steczkiewicz K."/>
            <person name="Drgas O."/>
            <person name="Orlowska M."/>
            <person name="Perlinska-Lenart U."/>
            <person name="Aleksandrzak-Piekarczyk T."/>
            <person name="Szatraj K."/>
            <person name="Zielenkiewicz U."/>
            <person name="Pilsyk S."/>
            <person name="Malc E."/>
            <person name="Mieczkowski P."/>
            <person name="Kruszewska J.S."/>
            <person name="Biernat P."/>
            <person name="Pawlowska J."/>
        </authorList>
    </citation>
    <scope>NUCLEOTIDE SEQUENCE</scope>
    <source>
        <strain evidence="8">WA0000018081</strain>
    </source>
</reference>
<gene>
    <name evidence="8" type="ORF">INT48_005056</name>
</gene>
<comment type="function">
    <text evidence="5">Thin filament-associated protein that is implicated in the regulation and modulation of smooth muscle contraction. It is capable of binding to actin, calmodulin and tropomyosin. The interaction of calponin with actin inhibits the actomyosin Mg-ATPase activity.</text>
</comment>
<keyword evidence="9" id="KW-1185">Reference proteome</keyword>
<dbReference type="GO" id="GO:0005516">
    <property type="term" value="F:calmodulin binding"/>
    <property type="evidence" value="ECO:0007669"/>
    <property type="project" value="UniProtKB-KW"/>
</dbReference>
<dbReference type="OrthoDB" id="21595at2759"/>
<dbReference type="PRINTS" id="PR00889">
    <property type="entry name" value="CALPONIN"/>
</dbReference>
<dbReference type="SMART" id="SM00033">
    <property type="entry name" value="CH"/>
    <property type="match status" value="1"/>
</dbReference>
<dbReference type="InterPro" id="IPR001715">
    <property type="entry name" value="CH_dom"/>
</dbReference>
<keyword evidence="2" id="KW-0677">Repeat</keyword>
<evidence type="ECO:0000313" key="8">
    <source>
        <dbReference type="EMBL" id="KAG2231553.1"/>
    </source>
</evidence>
<dbReference type="SUPFAM" id="SSF47576">
    <property type="entry name" value="Calponin-homology domain, CH-domain"/>
    <property type="match status" value="1"/>
</dbReference>
<dbReference type="GO" id="GO:0007015">
    <property type="term" value="P:actin filament organization"/>
    <property type="evidence" value="ECO:0007669"/>
    <property type="project" value="TreeGrafter"/>
</dbReference>
<sequence>MDDETPLYGIDKEIQARIDSKYSVEREQEARKWMEELIGEPLPSDDFAESLKDGAVLCKVIGKLLPGQGKFKQSRMPFIQMENISIFLRGAEALGVPKHDLFQTIDLYEKKNMTQVIDSIFALSRYGYKAGTSPNYLGPKLADKQQKGTYSKDAANAANATFNTYQYGYTGGANQSGMSFGQRRNIAGSDPYAQYK</sequence>
<dbReference type="InterPro" id="IPR001997">
    <property type="entry name" value="Calponin/LIMCH1"/>
</dbReference>
<evidence type="ECO:0000259" key="7">
    <source>
        <dbReference type="PROSITE" id="PS50021"/>
    </source>
</evidence>
<keyword evidence="4" id="KW-0009">Actin-binding</keyword>
<proteinExistence type="inferred from homology"/>
<dbReference type="InterPro" id="IPR003096">
    <property type="entry name" value="SM22_calponin"/>
</dbReference>
<dbReference type="PANTHER" id="PTHR47385">
    <property type="entry name" value="CALPONIN"/>
    <property type="match status" value="1"/>
</dbReference>
<dbReference type="InterPro" id="IPR036872">
    <property type="entry name" value="CH_dom_sf"/>
</dbReference>
<dbReference type="GO" id="GO:0051015">
    <property type="term" value="F:actin filament binding"/>
    <property type="evidence" value="ECO:0007669"/>
    <property type="project" value="TreeGrafter"/>
</dbReference>
<name>A0A8H7SP32_9FUNG</name>
<feature type="domain" description="Calponin-homology (CH)" evidence="7">
    <location>
        <begin position="24"/>
        <end position="128"/>
    </location>
</feature>
<evidence type="ECO:0000256" key="6">
    <source>
        <dbReference type="SAM" id="MobiDB-lite"/>
    </source>
</evidence>
<dbReference type="InterPro" id="IPR000557">
    <property type="entry name" value="Calponin_repeat"/>
</dbReference>
<keyword evidence="3" id="KW-0112">Calmodulin-binding</keyword>
<dbReference type="EMBL" id="JAEPRE010000146">
    <property type="protein sequence ID" value="KAG2231553.1"/>
    <property type="molecule type" value="Genomic_DNA"/>
</dbReference>
<organism evidence="8 9">
    <name type="scientific">Thamnidium elegans</name>
    <dbReference type="NCBI Taxonomy" id="101142"/>
    <lineage>
        <taxon>Eukaryota</taxon>
        <taxon>Fungi</taxon>
        <taxon>Fungi incertae sedis</taxon>
        <taxon>Mucoromycota</taxon>
        <taxon>Mucoromycotina</taxon>
        <taxon>Mucoromycetes</taxon>
        <taxon>Mucorales</taxon>
        <taxon>Mucorineae</taxon>
        <taxon>Mucoraceae</taxon>
        <taxon>Thamnidium</taxon>
    </lineage>
</organism>
<dbReference type="PANTHER" id="PTHR47385:SF14">
    <property type="entry name" value="TRANSGELIN"/>
    <property type="match status" value="1"/>
</dbReference>
<dbReference type="PRINTS" id="PR00888">
    <property type="entry name" value="SM22CALPONIN"/>
</dbReference>
<comment type="similarity">
    <text evidence="1">Belongs to the calponin family.</text>
</comment>